<proteinExistence type="predicted"/>
<evidence type="ECO:0000313" key="1">
    <source>
        <dbReference type="EMBL" id="PFX34117.1"/>
    </source>
</evidence>
<protein>
    <submittedName>
        <fullName evidence="1">Uncharacterized protein</fullName>
    </submittedName>
</protein>
<keyword evidence="2" id="KW-1185">Reference proteome</keyword>
<organism evidence="1 2">
    <name type="scientific">Stylophora pistillata</name>
    <name type="common">Smooth cauliflower coral</name>
    <dbReference type="NCBI Taxonomy" id="50429"/>
    <lineage>
        <taxon>Eukaryota</taxon>
        <taxon>Metazoa</taxon>
        <taxon>Cnidaria</taxon>
        <taxon>Anthozoa</taxon>
        <taxon>Hexacorallia</taxon>
        <taxon>Scleractinia</taxon>
        <taxon>Astrocoeniina</taxon>
        <taxon>Pocilloporidae</taxon>
        <taxon>Stylophora</taxon>
    </lineage>
</organism>
<name>A0A2B4T0B4_STYPI</name>
<comment type="caution">
    <text evidence="1">The sequence shown here is derived from an EMBL/GenBank/DDBJ whole genome shotgun (WGS) entry which is preliminary data.</text>
</comment>
<accession>A0A2B4T0B4</accession>
<evidence type="ECO:0000313" key="2">
    <source>
        <dbReference type="Proteomes" id="UP000225706"/>
    </source>
</evidence>
<dbReference type="EMBL" id="LSMT01000006">
    <property type="protein sequence ID" value="PFX34117.1"/>
    <property type="molecule type" value="Genomic_DNA"/>
</dbReference>
<dbReference type="AlphaFoldDB" id="A0A2B4T0B4"/>
<reference evidence="2" key="1">
    <citation type="journal article" date="2017" name="bioRxiv">
        <title>Comparative analysis of the genomes of Stylophora pistillata and Acropora digitifera provides evidence for extensive differences between species of corals.</title>
        <authorList>
            <person name="Voolstra C.R."/>
            <person name="Li Y."/>
            <person name="Liew Y.J."/>
            <person name="Baumgarten S."/>
            <person name="Zoccola D."/>
            <person name="Flot J.-F."/>
            <person name="Tambutte S."/>
            <person name="Allemand D."/>
            <person name="Aranda M."/>
        </authorList>
    </citation>
    <scope>NUCLEOTIDE SEQUENCE [LARGE SCALE GENOMIC DNA]</scope>
</reference>
<dbReference type="Proteomes" id="UP000225706">
    <property type="component" value="Unassembled WGS sequence"/>
</dbReference>
<sequence>MTTLVRNRAVHGLIKETEVCKVTFAGIWITVIRGKRSPQEKLPHRLRKQNLYILYISFEISELTYSLSKTFYSQRNGRQTCEV</sequence>
<gene>
    <name evidence="1" type="ORF">AWC38_SpisGene911</name>
</gene>